<protein>
    <submittedName>
        <fullName evidence="2">Uncharacterized protein</fullName>
    </submittedName>
</protein>
<dbReference type="Proteomes" id="UP001140562">
    <property type="component" value="Unassembled WGS sequence"/>
</dbReference>
<dbReference type="EMBL" id="JAPEUV010000068">
    <property type="protein sequence ID" value="KAJ4334991.1"/>
    <property type="molecule type" value="Genomic_DNA"/>
</dbReference>
<name>A0A9W8WXX5_9PLEO</name>
<accession>A0A9W8WXX5</accession>
<feature type="region of interest" description="Disordered" evidence="1">
    <location>
        <begin position="20"/>
        <end position="104"/>
    </location>
</feature>
<dbReference type="AlphaFoldDB" id="A0A9W8WXX5"/>
<proteinExistence type="predicted"/>
<gene>
    <name evidence="2" type="ORF">N0V87_006484</name>
</gene>
<sequence>MTSDASYGLDYLFNNEDPHAIIEAERRQQGVSESDDEAASESEEELLKAFEDEGGFGNNRVGEQSGKPGNGDDSNEEDTTENQHIDSQSVGLDAPLSPTISQPPALLPLKLTVNTIGGHTQVDADDSDQLFGHVPLNAPLPITPEHITPVA</sequence>
<comment type="caution">
    <text evidence="2">The sequence shown here is derived from an EMBL/GenBank/DDBJ whole genome shotgun (WGS) entry which is preliminary data.</text>
</comment>
<organism evidence="2 3">
    <name type="scientific">Didymella glomerata</name>
    <dbReference type="NCBI Taxonomy" id="749621"/>
    <lineage>
        <taxon>Eukaryota</taxon>
        <taxon>Fungi</taxon>
        <taxon>Dikarya</taxon>
        <taxon>Ascomycota</taxon>
        <taxon>Pezizomycotina</taxon>
        <taxon>Dothideomycetes</taxon>
        <taxon>Pleosporomycetidae</taxon>
        <taxon>Pleosporales</taxon>
        <taxon>Pleosporineae</taxon>
        <taxon>Didymellaceae</taxon>
        <taxon>Didymella</taxon>
    </lineage>
</organism>
<feature type="compositionally biased region" description="Acidic residues" evidence="1">
    <location>
        <begin position="33"/>
        <end position="44"/>
    </location>
</feature>
<reference evidence="2" key="1">
    <citation type="submission" date="2022-10" db="EMBL/GenBank/DDBJ databases">
        <title>Tapping the CABI collections for fungal endophytes: first genome assemblies for Collariella, Neodidymelliopsis, Ascochyta clinopodiicola, Didymella pomorum, Didymosphaeria variabile, Neocosmospora piperis and Neocucurbitaria cava.</title>
        <authorList>
            <person name="Hill R."/>
        </authorList>
    </citation>
    <scope>NUCLEOTIDE SEQUENCE</scope>
    <source>
        <strain evidence="2">IMI 360193</strain>
    </source>
</reference>
<keyword evidence="3" id="KW-1185">Reference proteome</keyword>
<evidence type="ECO:0000313" key="2">
    <source>
        <dbReference type="EMBL" id="KAJ4334991.1"/>
    </source>
</evidence>
<evidence type="ECO:0000313" key="3">
    <source>
        <dbReference type="Proteomes" id="UP001140562"/>
    </source>
</evidence>
<evidence type="ECO:0000256" key="1">
    <source>
        <dbReference type="SAM" id="MobiDB-lite"/>
    </source>
</evidence>